<dbReference type="AlphaFoldDB" id="A0A9D9IJW7"/>
<name>A0A9D9IJW7_9BACT</name>
<gene>
    <name evidence="1" type="ORF">IAB91_02425</name>
</gene>
<dbReference type="Proteomes" id="UP000823757">
    <property type="component" value="Unassembled WGS sequence"/>
</dbReference>
<dbReference type="SUPFAM" id="SSF75217">
    <property type="entry name" value="alpha/beta knot"/>
    <property type="match status" value="1"/>
</dbReference>
<proteinExistence type="predicted"/>
<evidence type="ECO:0000313" key="1">
    <source>
        <dbReference type="EMBL" id="MBO8474134.1"/>
    </source>
</evidence>
<comment type="caution">
    <text evidence="1">The sequence shown here is derived from an EMBL/GenBank/DDBJ whole genome shotgun (WGS) entry which is preliminary data.</text>
</comment>
<dbReference type="EMBL" id="JADIMD010000033">
    <property type="protein sequence ID" value="MBO8474134.1"/>
    <property type="molecule type" value="Genomic_DNA"/>
</dbReference>
<organism evidence="1 2">
    <name type="scientific">Candidatus Cryptobacteroides faecigallinarum</name>
    <dbReference type="NCBI Taxonomy" id="2840763"/>
    <lineage>
        <taxon>Bacteria</taxon>
        <taxon>Pseudomonadati</taxon>
        <taxon>Bacteroidota</taxon>
        <taxon>Bacteroidia</taxon>
        <taxon>Bacteroidales</taxon>
        <taxon>Candidatus Cryptobacteroides</taxon>
    </lineage>
</organism>
<reference evidence="1" key="2">
    <citation type="journal article" date="2021" name="PeerJ">
        <title>Extensive microbial diversity within the chicken gut microbiome revealed by metagenomics and culture.</title>
        <authorList>
            <person name="Gilroy R."/>
            <person name="Ravi A."/>
            <person name="Getino M."/>
            <person name="Pursley I."/>
            <person name="Horton D.L."/>
            <person name="Alikhan N.F."/>
            <person name="Baker D."/>
            <person name="Gharbi K."/>
            <person name="Hall N."/>
            <person name="Watson M."/>
            <person name="Adriaenssens E.M."/>
            <person name="Foster-Nyarko E."/>
            <person name="Jarju S."/>
            <person name="Secka A."/>
            <person name="Antonio M."/>
            <person name="Oren A."/>
            <person name="Chaudhuri R.R."/>
            <person name="La Ragione R."/>
            <person name="Hildebrand F."/>
            <person name="Pallen M.J."/>
        </authorList>
    </citation>
    <scope>NUCLEOTIDE SEQUENCE</scope>
    <source>
        <strain evidence="1">B1-13419</strain>
    </source>
</reference>
<dbReference type="InterPro" id="IPR029028">
    <property type="entry name" value="Alpha/beta_knot_MTases"/>
</dbReference>
<evidence type="ECO:0000313" key="2">
    <source>
        <dbReference type="Proteomes" id="UP000823757"/>
    </source>
</evidence>
<sequence>MESLKKIYPNVVVPQHGRGYFGIGIHCPKVTKNIGTLWRTAHILGADFMFIIGKRYENMRTDTRKSWRHVPLFEYPDYENDKMIFCDSPFC</sequence>
<accession>A0A9D9IJW7</accession>
<protein>
    <submittedName>
        <fullName evidence="1">Uncharacterized protein</fullName>
    </submittedName>
</protein>
<reference evidence="1" key="1">
    <citation type="submission" date="2020-10" db="EMBL/GenBank/DDBJ databases">
        <authorList>
            <person name="Gilroy R."/>
        </authorList>
    </citation>
    <scope>NUCLEOTIDE SEQUENCE</scope>
    <source>
        <strain evidence="1">B1-13419</strain>
    </source>
</reference>